<dbReference type="Proteomes" id="UP000218257">
    <property type="component" value="Chromosome"/>
</dbReference>
<evidence type="ECO:0000313" key="2">
    <source>
        <dbReference type="EMBL" id="BAZ96713.1"/>
    </source>
</evidence>
<accession>A0AB33HR28</accession>
<feature type="transmembrane region" description="Helical" evidence="1">
    <location>
        <begin position="48"/>
        <end position="68"/>
    </location>
</feature>
<keyword evidence="1" id="KW-0472">Membrane</keyword>
<keyword evidence="1" id="KW-1133">Transmembrane helix</keyword>
<keyword evidence="1" id="KW-0812">Transmembrane</keyword>
<gene>
    <name evidence="2" type="ORF">DEHALATV1_0085</name>
</gene>
<reference evidence="2 3" key="1">
    <citation type="journal article" date="2017" name="Sci. Rep.">
        <title>Isolation and genomic characterization of a Dehalococcoides strain suggests genomic rearrangement during culture.</title>
        <authorList>
            <person name="Yohda M."/>
            <person name="Ikegami K."/>
            <person name="Aita Y."/>
            <person name="Kitajima M."/>
            <person name="Takechi A."/>
            <person name="Iwamoto M."/>
            <person name="Fukuda T."/>
            <person name="Tamura N."/>
            <person name="Shibasaki J."/>
            <person name="Koike S."/>
            <person name="Komatsu D."/>
            <person name="Miyagi S."/>
            <person name="Nishimura M."/>
            <person name="Uchino Y."/>
            <person name="Shiroma A."/>
            <person name="Shimoji M."/>
            <person name="Tamotsu H."/>
            <person name="Ashimine N."/>
            <person name="Shinzato M."/>
            <person name="Ohki S."/>
            <person name="Nakano K."/>
            <person name="Teruya K."/>
            <person name="Satou K."/>
            <person name="Hirano T."/>
            <person name="Yagi O."/>
        </authorList>
    </citation>
    <scope>NUCLEOTIDE SEQUENCE [LARGE SCALE GENOMIC DNA]</scope>
    <source>
        <strain evidence="2 3">UCH-ATV1</strain>
    </source>
</reference>
<evidence type="ECO:0000256" key="1">
    <source>
        <dbReference type="SAM" id="Phobius"/>
    </source>
</evidence>
<evidence type="ECO:0000313" key="3">
    <source>
        <dbReference type="Proteomes" id="UP000218257"/>
    </source>
</evidence>
<dbReference type="RefSeq" id="WP_061976913.1">
    <property type="nucleotide sequence ID" value="NZ_AP017649.1"/>
</dbReference>
<name>A0AB33HR28_9CHLR</name>
<proteinExistence type="predicted"/>
<organism evidence="2 3">
    <name type="scientific">Dehalococcoides mccartyi</name>
    <dbReference type="NCBI Taxonomy" id="61435"/>
    <lineage>
        <taxon>Bacteria</taxon>
        <taxon>Bacillati</taxon>
        <taxon>Chloroflexota</taxon>
        <taxon>Dehalococcoidia</taxon>
        <taxon>Dehalococcoidales</taxon>
        <taxon>Dehalococcoidaceae</taxon>
        <taxon>Dehalococcoides</taxon>
    </lineage>
</organism>
<dbReference type="EMBL" id="AP017649">
    <property type="protein sequence ID" value="BAZ96713.1"/>
    <property type="molecule type" value="Genomic_DNA"/>
</dbReference>
<dbReference type="AlphaFoldDB" id="A0AB33HR28"/>
<sequence length="84" mass="9345">MKNTKNELTKADLITFARAFKSPSFLFINLVGLISLLGVGEFDVPKLDLLLCLIAGVITGFDFSYLGFIQYVRSAKERGEDIKL</sequence>
<feature type="transmembrane region" description="Helical" evidence="1">
    <location>
        <begin position="25"/>
        <end position="42"/>
    </location>
</feature>
<protein>
    <submittedName>
        <fullName evidence="2">Uncharacterized protein</fullName>
    </submittedName>
</protein>